<dbReference type="EMBL" id="RAQH01000004">
    <property type="protein sequence ID" value="RKE87829.1"/>
    <property type="molecule type" value="Genomic_DNA"/>
</dbReference>
<dbReference type="Proteomes" id="UP000285906">
    <property type="component" value="Unassembled WGS sequence"/>
</dbReference>
<protein>
    <submittedName>
        <fullName evidence="3">Putative secreted protein (Por secretion system target)</fullName>
    </submittedName>
</protein>
<evidence type="ECO:0000256" key="1">
    <source>
        <dbReference type="ARBA" id="ARBA00022729"/>
    </source>
</evidence>
<proteinExistence type="predicted"/>
<name>A0A420DA27_9FLAO</name>
<keyword evidence="1" id="KW-0732">Signal</keyword>
<dbReference type="NCBIfam" id="TIGR04183">
    <property type="entry name" value="Por_Secre_tail"/>
    <property type="match status" value="1"/>
</dbReference>
<dbReference type="InterPro" id="IPR026444">
    <property type="entry name" value="Secre_tail"/>
</dbReference>
<dbReference type="RefSeq" id="WP_120213598.1">
    <property type="nucleotide sequence ID" value="NZ_BMCW01000003.1"/>
</dbReference>
<evidence type="ECO:0000313" key="4">
    <source>
        <dbReference type="Proteomes" id="UP000285906"/>
    </source>
</evidence>
<accession>A0A420DA27</accession>
<evidence type="ECO:0000313" key="3">
    <source>
        <dbReference type="EMBL" id="RKE87829.1"/>
    </source>
</evidence>
<gene>
    <name evidence="3" type="ORF">BXY58_1965</name>
</gene>
<dbReference type="AlphaFoldDB" id="A0A420DA27"/>
<organism evidence="3 4">
    <name type="scientific">Epilithonimonas arachidiradicis</name>
    <dbReference type="NCBI Taxonomy" id="1617282"/>
    <lineage>
        <taxon>Bacteria</taxon>
        <taxon>Pseudomonadati</taxon>
        <taxon>Bacteroidota</taxon>
        <taxon>Flavobacteriia</taxon>
        <taxon>Flavobacteriales</taxon>
        <taxon>Weeksellaceae</taxon>
        <taxon>Chryseobacterium group</taxon>
        <taxon>Epilithonimonas</taxon>
    </lineage>
</organism>
<reference evidence="3 4" key="1">
    <citation type="submission" date="2018-09" db="EMBL/GenBank/DDBJ databases">
        <title>Genomic Encyclopedia of Archaeal and Bacterial Type Strains, Phase II (KMG-II): from individual species to whole genera.</title>
        <authorList>
            <person name="Goeker M."/>
        </authorList>
    </citation>
    <scope>NUCLEOTIDE SEQUENCE [LARGE SCALE GENOMIC DNA]</scope>
    <source>
        <strain evidence="3 4">DSM 27620</strain>
    </source>
</reference>
<comment type="caution">
    <text evidence="3">The sequence shown here is derived from an EMBL/GenBank/DDBJ whole genome shotgun (WGS) entry which is preliminary data.</text>
</comment>
<sequence length="194" mass="21314">MKMNLVVMMSSIISFFNGQTTTCNYVEINPKSKGYVCEENILFFTSSIDTEVRGSISATNEIFVTPTQGYGILVLPNSPCVGCAESDTGGIVVKPQKSGNGGKDKLKKSNLQEAENIQGLIIEKNPVDNLLKLSLSQGIIKEVIIFDKTGKQVKRKYNIYKTAEIDVSSLPKGVYGVKTITNNNQTFTKQFIKN</sequence>
<dbReference type="Pfam" id="PF18962">
    <property type="entry name" value="Por_Secre_tail"/>
    <property type="match status" value="1"/>
</dbReference>
<evidence type="ECO:0000259" key="2">
    <source>
        <dbReference type="Pfam" id="PF18962"/>
    </source>
</evidence>
<feature type="domain" description="Secretion system C-terminal sorting" evidence="2">
    <location>
        <begin position="125"/>
        <end position="191"/>
    </location>
</feature>
<dbReference type="OrthoDB" id="1238446at2"/>